<evidence type="ECO:0000313" key="2">
    <source>
        <dbReference type="Proteomes" id="UP001066276"/>
    </source>
</evidence>
<dbReference type="Proteomes" id="UP001066276">
    <property type="component" value="Chromosome 11"/>
</dbReference>
<proteinExistence type="predicted"/>
<reference evidence="1" key="1">
    <citation type="journal article" date="2022" name="bioRxiv">
        <title>Sequencing and chromosome-scale assembly of the giantPleurodeles waltlgenome.</title>
        <authorList>
            <person name="Brown T."/>
            <person name="Elewa A."/>
            <person name="Iarovenko S."/>
            <person name="Subramanian E."/>
            <person name="Araus A.J."/>
            <person name="Petzold A."/>
            <person name="Susuki M."/>
            <person name="Suzuki K.-i.T."/>
            <person name="Hayashi T."/>
            <person name="Toyoda A."/>
            <person name="Oliveira C."/>
            <person name="Osipova E."/>
            <person name="Leigh N.D."/>
            <person name="Simon A."/>
            <person name="Yun M.H."/>
        </authorList>
    </citation>
    <scope>NUCLEOTIDE SEQUENCE</scope>
    <source>
        <strain evidence="1">20211129_DDA</strain>
        <tissue evidence="1">Liver</tissue>
    </source>
</reference>
<protein>
    <submittedName>
        <fullName evidence="1">Uncharacterized protein</fullName>
    </submittedName>
</protein>
<gene>
    <name evidence="1" type="ORF">NDU88_005324</name>
</gene>
<comment type="caution">
    <text evidence="1">The sequence shown here is derived from an EMBL/GenBank/DDBJ whole genome shotgun (WGS) entry which is preliminary data.</text>
</comment>
<accession>A0AAV7LMC4</accession>
<organism evidence="1 2">
    <name type="scientific">Pleurodeles waltl</name>
    <name type="common">Iberian ribbed newt</name>
    <dbReference type="NCBI Taxonomy" id="8319"/>
    <lineage>
        <taxon>Eukaryota</taxon>
        <taxon>Metazoa</taxon>
        <taxon>Chordata</taxon>
        <taxon>Craniata</taxon>
        <taxon>Vertebrata</taxon>
        <taxon>Euteleostomi</taxon>
        <taxon>Amphibia</taxon>
        <taxon>Batrachia</taxon>
        <taxon>Caudata</taxon>
        <taxon>Salamandroidea</taxon>
        <taxon>Salamandridae</taxon>
        <taxon>Pleurodelinae</taxon>
        <taxon>Pleurodeles</taxon>
    </lineage>
</organism>
<sequence>MLPKHTRVLRLLPERLSRLKKEIAALEKLHCNTADCRILGDIRAKRYKYHDTTQSEALHLEKYAVAQTYGEDESPDATLVVLAQPCREKDVVLEVQDEQGSPQCTTEQVTELFHKYYADLNRLRHSSDYTAATDYLEDIPMMLLKVEQVETYYFLMAIVYCFGCLMH</sequence>
<evidence type="ECO:0000313" key="1">
    <source>
        <dbReference type="EMBL" id="KAJ1092212.1"/>
    </source>
</evidence>
<name>A0AAV7LMC4_PLEWA</name>
<keyword evidence="2" id="KW-1185">Reference proteome</keyword>
<dbReference type="EMBL" id="JANPWB010000015">
    <property type="protein sequence ID" value="KAJ1092212.1"/>
    <property type="molecule type" value="Genomic_DNA"/>
</dbReference>
<dbReference type="AlphaFoldDB" id="A0AAV7LMC4"/>